<dbReference type="EMBL" id="LK995535">
    <property type="protein sequence ID" value="CED92183.1"/>
    <property type="molecule type" value="Genomic_DNA"/>
</dbReference>
<evidence type="ECO:0000256" key="1">
    <source>
        <dbReference type="SAM" id="Phobius"/>
    </source>
</evidence>
<dbReference type="AlphaFoldDB" id="A0A1L7RSK4"/>
<name>A0A1L7RSK4_9ACTO</name>
<keyword evidence="1" id="KW-0812">Transmembrane</keyword>
<reference evidence="2" key="1">
    <citation type="submission" date="2014-07" db="EMBL/GenBank/DDBJ databases">
        <authorList>
            <person name="Zhang J.E."/>
            <person name="Yang H."/>
            <person name="Guo J."/>
            <person name="Deng Z."/>
            <person name="Luo H."/>
            <person name="Luo M."/>
            <person name="Zhao B."/>
        </authorList>
    </citation>
    <scope>NUCLEOTIDE SEQUENCE</scope>
    <source>
        <strain evidence="2">AM4</strain>
    </source>
</reference>
<keyword evidence="1" id="KW-0472">Membrane</keyword>
<sequence>MESRQSLSFHKLVGGTLTLLDISALGFYALWFVAHDAAVDRSEEHGFDPQQLLANAYWLWAFANATLLFLIVLNVILIVGWRRQRNQNHQAQPPRPDSQPIGR</sequence>
<feature type="transmembrane region" description="Helical" evidence="1">
    <location>
        <begin position="12"/>
        <end position="34"/>
    </location>
</feature>
<proteinExistence type="predicted"/>
<keyword evidence="1" id="KW-1133">Transmembrane helix</keyword>
<evidence type="ECO:0000313" key="2">
    <source>
        <dbReference type="EMBL" id="CED92183.1"/>
    </source>
</evidence>
<gene>
    <name evidence="2" type="ORF">AAM4_2351</name>
</gene>
<organism evidence="2">
    <name type="scientific">Actinomyces succiniciruminis</name>
    <dbReference type="NCBI Taxonomy" id="1522002"/>
    <lineage>
        <taxon>Bacteria</taxon>
        <taxon>Bacillati</taxon>
        <taxon>Actinomycetota</taxon>
        <taxon>Actinomycetes</taxon>
        <taxon>Actinomycetales</taxon>
        <taxon>Actinomycetaceae</taxon>
        <taxon>Actinomyces</taxon>
    </lineage>
</organism>
<feature type="transmembrane region" description="Helical" evidence="1">
    <location>
        <begin position="57"/>
        <end position="81"/>
    </location>
</feature>
<protein>
    <submittedName>
        <fullName evidence="2">Uncharacterized protein</fullName>
    </submittedName>
</protein>
<accession>A0A1L7RSK4</accession>